<feature type="region of interest" description="Disordered" evidence="1">
    <location>
        <begin position="54"/>
        <end position="76"/>
    </location>
</feature>
<dbReference type="EMBL" id="CP101527">
    <property type="protein sequence ID" value="UZW74126.1"/>
    <property type="molecule type" value="Genomic_DNA"/>
</dbReference>
<protein>
    <recommendedName>
        <fullName evidence="3">DUF6160 domain-containing protein</fullName>
    </recommendedName>
</protein>
<evidence type="ECO:0000313" key="4">
    <source>
        <dbReference type="EMBL" id="UZW74126.1"/>
    </source>
</evidence>
<feature type="compositionally biased region" description="Polar residues" evidence="1">
    <location>
        <begin position="54"/>
        <end position="67"/>
    </location>
</feature>
<evidence type="ECO:0000256" key="1">
    <source>
        <dbReference type="SAM" id="MobiDB-lite"/>
    </source>
</evidence>
<feature type="chain" id="PRO_5039177908" description="DUF6160 domain-containing protein" evidence="2">
    <location>
        <begin position="25"/>
        <end position="175"/>
    </location>
</feature>
<keyword evidence="5" id="KW-1185">Reference proteome</keyword>
<name>A0A9E8HPI0_9ALTE</name>
<dbReference type="AlphaFoldDB" id="A0A9E8HPI0"/>
<dbReference type="RefSeq" id="WP_251811273.1">
    <property type="nucleotide sequence ID" value="NZ_CP101527.1"/>
</dbReference>
<proteinExistence type="predicted"/>
<dbReference type="Proteomes" id="UP001164472">
    <property type="component" value="Chromosome"/>
</dbReference>
<evidence type="ECO:0000313" key="5">
    <source>
        <dbReference type="Proteomes" id="UP001164472"/>
    </source>
</evidence>
<reference evidence="4" key="1">
    <citation type="submission" date="2022-07" db="EMBL/GenBank/DDBJ databases">
        <title>Alkalimarinus sp. nov., isolated from gut of a Alitta virens.</title>
        <authorList>
            <person name="Yang A.I."/>
            <person name="Shin N.-R."/>
        </authorList>
    </citation>
    <scope>NUCLEOTIDE SEQUENCE</scope>
    <source>
        <strain evidence="4">FA028</strain>
    </source>
</reference>
<sequence length="175" mass="18515">MKTKQVLYVVSSLLISSTPLLTYAEMVGLEETELSQVAGQSGLSIEIPHVRINAHNSGSVDNPNTSADESDGRRTKGYKSDYITREHNGGNETHYFVEEVSLAADIEGAITLDIGGDGTLVIGLPDSINFVGDGYSAKGIYLNNTGLTSGGGQMLDEISIQGNFNTGGTISIWGE</sequence>
<feature type="signal peptide" evidence="2">
    <location>
        <begin position="1"/>
        <end position="24"/>
    </location>
</feature>
<dbReference type="Pfam" id="PF19657">
    <property type="entry name" value="DUF6160"/>
    <property type="match status" value="1"/>
</dbReference>
<dbReference type="InterPro" id="IPR046158">
    <property type="entry name" value="DUF6160"/>
</dbReference>
<evidence type="ECO:0000256" key="2">
    <source>
        <dbReference type="SAM" id="SignalP"/>
    </source>
</evidence>
<evidence type="ECO:0000259" key="3">
    <source>
        <dbReference type="Pfam" id="PF19657"/>
    </source>
</evidence>
<accession>A0A9E8HPI0</accession>
<feature type="domain" description="DUF6160" evidence="3">
    <location>
        <begin position="11"/>
        <end position="50"/>
    </location>
</feature>
<keyword evidence="2" id="KW-0732">Signal</keyword>
<gene>
    <name evidence="4" type="ORF">NNL22_13985</name>
</gene>
<organism evidence="4 5">
    <name type="scientific">Alkalimarinus sediminis</name>
    <dbReference type="NCBI Taxonomy" id="1632866"/>
    <lineage>
        <taxon>Bacteria</taxon>
        <taxon>Pseudomonadati</taxon>
        <taxon>Pseudomonadota</taxon>
        <taxon>Gammaproteobacteria</taxon>
        <taxon>Alteromonadales</taxon>
        <taxon>Alteromonadaceae</taxon>
        <taxon>Alkalimarinus</taxon>
    </lineage>
</organism>
<dbReference type="KEGG" id="asem:NNL22_13985"/>